<keyword evidence="2" id="KW-1185">Reference proteome</keyword>
<dbReference type="VEuPathDB" id="FungiDB:ASPBRDRAFT_32136"/>
<evidence type="ECO:0000313" key="1">
    <source>
        <dbReference type="EMBL" id="OJJ69271.1"/>
    </source>
</evidence>
<accession>A0A1L9UCD0</accession>
<reference evidence="2" key="1">
    <citation type="journal article" date="2017" name="Genome Biol.">
        <title>Comparative genomics reveals high biological diversity and specific adaptations in the industrially and medically important fungal genus Aspergillus.</title>
        <authorList>
            <person name="de Vries R.P."/>
            <person name="Riley R."/>
            <person name="Wiebenga A."/>
            <person name="Aguilar-Osorio G."/>
            <person name="Amillis S."/>
            <person name="Uchima C.A."/>
            <person name="Anderluh G."/>
            <person name="Asadollahi M."/>
            <person name="Askin M."/>
            <person name="Barry K."/>
            <person name="Battaglia E."/>
            <person name="Bayram O."/>
            <person name="Benocci T."/>
            <person name="Braus-Stromeyer S.A."/>
            <person name="Caldana C."/>
            <person name="Canovas D."/>
            <person name="Cerqueira G.C."/>
            <person name="Chen F."/>
            <person name="Chen W."/>
            <person name="Choi C."/>
            <person name="Clum A."/>
            <person name="Dos Santos R.A."/>
            <person name="Damasio A.R."/>
            <person name="Diallinas G."/>
            <person name="Emri T."/>
            <person name="Fekete E."/>
            <person name="Flipphi M."/>
            <person name="Freyberg S."/>
            <person name="Gallo A."/>
            <person name="Gournas C."/>
            <person name="Habgood R."/>
            <person name="Hainaut M."/>
            <person name="Harispe M.L."/>
            <person name="Henrissat B."/>
            <person name="Hilden K.S."/>
            <person name="Hope R."/>
            <person name="Hossain A."/>
            <person name="Karabika E."/>
            <person name="Karaffa L."/>
            <person name="Karanyi Z."/>
            <person name="Krasevec N."/>
            <person name="Kuo A."/>
            <person name="Kusch H."/>
            <person name="LaButti K."/>
            <person name="Lagendijk E.L."/>
            <person name="Lapidus A."/>
            <person name="Levasseur A."/>
            <person name="Lindquist E."/>
            <person name="Lipzen A."/>
            <person name="Logrieco A.F."/>
            <person name="MacCabe A."/>
            <person name="Maekelae M.R."/>
            <person name="Malavazi I."/>
            <person name="Melin P."/>
            <person name="Meyer V."/>
            <person name="Mielnichuk N."/>
            <person name="Miskei M."/>
            <person name="Molnar A.P."/>
            <person name="Mule G."/>
            <person name="Ngan C.Y."/>
            <person name="Orejas M."/>
            <person name="Orosz E."/>
            <person name="Ouedraogo J.P."/>
            <person name="Overkamp K.M."/>
            <person name="Park H.-S."/>
            <person name="Perrone G."/>
            <person name="Piumi F."/>
            <person name="Punt P.J."/>
            <person name="Ram A.F."/>
            <person name="Ramon A."/>
            <person name="Rauscher S."/>
            <person name="Record E."/>
            <person name="Riano-Pachon D.M."/>
            <person name="Robert V."/>
            <person name="Roehrig J."/>
            <person name="Ruller R."/>
            <person name="Salamov A."/>
            <person name="Salih N.S."/>
            <person name="Samson R.A."/>
            <person name="Sandor E."/>
            <person name="Sanguinetti M."/>
            <person name="Schuetze T."/>
            <person name="Sepcic K."/>
            <person name="Shelest E."/>
            <person name="Sherlock G."/>
            <person name="Sophianopoulou V."/>
            <person name="Squina F.M."/>
            <person name="Sun H."/>
            <person name="Susca A."/>
            <person name="Todd R.B."/>
            <person name="Tsang A."/>
            <person name="Unkles S.E."/>
            <person name="van de Wiele N."/>
            <person name="van Rossen-Uffink D."/>
            <person name="Oliveira J.V."/>
            <person name="Vesth T.C."/>
            <person name="Visser J."/>
            <person name="Yu J.-H."/>
            <person name="Zhou M."/>
            <person name="Andersen M.R."/>
            <person name="Archer D.B."/>
            <person name="Baker S.E."/>
            <person name="Benoit I."/>
            <person name="Brakhage A.A."/>
            <person name="Braus G.H."/>
            <person name="Fischer R."/>
            <person name="Frisvad J.C."/>
            <person name="Goldman G.H."/>
            <person name="Houbraken J."/>
            <person name="Oakley B."/>
            <person name="Pocsi I."/>
            <person name="Scazzocchio C."/>
            <person name="Seiboth B."/>
            <person name="vanKuyk P.A."/>
            <person name="Wortman J."/>
            <person name="Dyer P.S."/>
            <person name="Grigoriev I.V."/>
        </authorList>
    </citation>
    <scope>NUCLEOTIDE SEQUENCE [LARGE SCALE GENOMIC DNA]</scope>
    <source>
        <strain evidence="2">CBS 101740 / IMI 381727 / IBT 21946</strain>
    </source>
</reference>
<sequence length="106" mass="11342">MSENTSRSRARNSGFQRVVESNKGFLIKISHGNAYDEASSPVVNCNCSASGTEICLDVDTKPQVYAPQGAPHIMCDAVIQMKPPTGTAGRVHGTWLLAAAANYFEP</sequence>
<dbReference type="AlphaFoldDB" id="A0A1L9UCD0"/>
<dbReference type="RefSeq" id="XP_067476520.1">
    <property type="nucleotide sequence ID" value="XM_067622984.1"/>
</dbReference>
<organism evidence="1 2">
    <name type="scientific">Aspergillus brasiliensis (strain CBS 101740 / IMI 381727 / IBT 21946)</name>
    <dbReference type="NCBI Taxonomy" id="767769"/>
    <lineage>
        <taxon>Eukaryota</taxon>
        <taxon>Fungi</taxon>
        <taxon>Dikarya</taxon>
        <taxon>Ascomycota</taxon>
        <taxon>Pezizomycotina</taxon>
        <taxon>Eurotiomycetes</taxon>
        <taxon>Eurotiomycetidae</taxon>
        <taxon>Eurotiales</taxon>
        <taxon>Aspergillaceae</taxon>
        <taxon>Aspergillus</taxon>
        <taxon>Aspergillus subgen. Circumdati</taxon>
    </lineage>
</organism>
<dbReference type="EMBL" id="KV878688">
    <property type="protein sequence ID" value="OJJ69271.1"/>
    <property type="molecule type" value="Genomic_DNA"/>
</dbReference>
<gene>
    <name evidence="1" type="ORF">ASPBRDRAFT_32136</name>
</gene>
<evidence type="ECO:0000313" key="2">
    <source>
        <dbReference type="Proteomes" id="UP000184499"/>
    </source>
</evidence>
<dbReference type="GeneID" id="93575472"/>
<dbReference type="Proteomes" id="UP000184499">
    <property type="component" value="Unassembled WGS sequence"/>
</dbReference>
<name>A0A1L9UCD0_ASPBC</name>
<proteinExistence type="predicted"/>
<protein>
    <submittedName>
        <fullName evidence="1">Uncharacterized protein</fullName>
    </submittedName>
</protein>